<reference evidence="3" key="1">
    <citation type="journal article" date="2019" name="Int. J. Syst. Evol. Microbiol.">
        <title>The Global Catalogue of Microorganisms (GCM) 10K type strain sequencing project: providing services to taxonomists for standard genome sequencing and annotation.</title>
        <authorList>
            <consortium name="The Broad Institute Genomics Platform"/>
            <consortium name="The Broad Institute Genome Sequencing Center for Infectious Disease"/>
            <person name="Wu L."/>
            <person name="Ma J."/>
        </authorList>
    </citation>
    <scope>NUCLEOTIDE SEQUENCE [LARGE SCALE GENOMIC DNA]</scope>
    <source>
        <strain evidence="3">TBRC 1276</strain>
    </source>
</reference>
<comment type="caution">
    <text evidence="2">The sequence shown here is derived from an EMBL/GenBank/DDBJ whole genome shotgun (WGS) entry which is preliminary data.</text>
</comment>
<gene>
    <name evidence="2" type="ORF">ACFOY2_53490</name>
</gene>
<accession>A0ABV8GTG8</accession>
<sequence length="101" mass="10991">MKVRTRLTVLALTAAMSAGLSGLAATVANASAAQPCGYQDVNYVPFYFNCKNEPREILISETINGESTTRTLCVPANSRTQLNLTVYWTIWAVDNGKTCEL</sequence>
<evidence type="ECO:0008006" key="4">
    <source>
        <dbReference type="Google" id="ProtNLM"/>
    </source>
</evidence>
<dbReference type="EMBL" id="JBHSBI010000057">
    <property type="protein sequence ID" value="MFC4016110.1"/>
    <property type="molecule type" value="Genomic_DNA"/>
</dbReference>
<evidence type="ECO:0000313" key="3">
    <source>
        <dbReference type="Proteomes" id="UP001595851"/>
    </source>
</evidence>
<evidence type="ECO:0000313" key="2">
    <source>
        <dbReference type="EMBL" id="MFC4016110.1"/>
    </source>
</evidence>
<proteinExistence type="predicted"/>
<name>A0ABV8GTG8_9ACTN</name>
<keyword evidence="3" id="KW-1185">Reference proteome</keyword>
<feature type="signal peptide" evidence="1">
    <location>
        <begin position="1"/>
        <end position="24"/>
    </location>
</feature>
<dbReference type="RefSeq" id="WP_379535905.1">
    <property type="nucleotide sequence ID" value="NZ_JBHSBI010000057.1"/>
</dbReference>
<evidence type="ECO:0000256" key="1">
    <source>
        <dbReference type="SAM" id="SignalP"/>
    </source>
</evidence>
<protein>
    <recommendedName>
        <fullName evidence="4">Secreted protein</fullName>
    </recommendedName>
</protein>
<feature type="chain" id="PRO_5046870808" description="Secreted protein" evidence="1">
    <location>
        <begin position="25"/>
        <end position="101"/>
    </location>
</feature>
<keyword evidence="1" id="KW-0732">Signal</keyword>
<dbReference type="Proteomes" id="UP001595851">
    <property type="component" value="Unassembled WGS sequence"/>
</dbReference>
<organism evidence="2 3">
    <name type="scientific">Nonomuraea purpurea</name>
    <dbReference type="NCBI Taxonomy" id="1849276"/>
    <lineage>
        <taxon>Bacteria</taxon>
        <taxon>Bacillati</taxon>
        <taxon>Actinomycetota</taxon>
        <taxon>Actinomycetes</taxon>
        <taxon>Streptosporangiales</taxon>
        <taxon>Streptosporangiaceae</taxon>
        <taxon>Nonomuraea</taxon>
    </lineage>
</organism>